<keyword evidence="2" id="KW-0472">Membrane</keyword>
<evidence type="ECO:0000313" key="3">
    <source>
        <dbReference type="EMBL" id="GCE20138.1"/>
    </source>
</evidence>
<dbReference type="Proteomes" id="UP000287188">
    <property type="component" value="Unassembled WGS sequence"/>
</dbReference>
<feature type="transmembrane region" description="Helical" evidence="2">
    <location>
        <begin position="125"/>
        <end position="152"/>
    </location>
</feature>
<dbReference type="EMBL" id="BIFS01000001">
    <property type="protein sequence ID" value="GCE20138.1"/>
    <property type="molecule type" value="Genomic_DNA"/>
</dbReference>
<reference evidence="4" key="1">
    <citation type="submission" date="2018-12" db="EMBL/GenBank/DDBJ databases">
        <title>Tengunoibacter tsumagoiensis gen. nov., sp. nov., Dictyobacter kobayashii sp. nov., D. alpinus sp. nov., and D. joshuensis sp. nov. and description of Dictyobacteraceae fam. nov. within the order Ktedonobacterales isolated from Tengu-no-mugimeshi.</title>
        <authorList>
            <person name="Wang C.M."/>
            <person name="Zheng Y."/>
            <person name="Sakai Y."/>
            <person name="Toyoda A."/>
            <person name="Minakuchi Y."/>
            <person name="Abe K."/>
            <person name="Yokota A."/>
            <person name="Yabe S."/>
        </authorList>
    </citation>
    <scope>NUCLEOTIDE SEQUENCE [LARGE SCALE GENOMIC DNA]</scope>
    <source>
        <strain evidence="4">Uno11</strain>
    </source>
</reference>
<accession>A0A402ALR2</accession>
<feature type="region of interest" description="Disordered" evidence="1">
    <location>
        <begin position="94"/>
        <end position="113"/>
    </location>
</feature>
<name>A0A402ALR2_9CHLR</name>
<keyword evidence="2" id="KW-0812">Transmembrane</keyword>
<gene>
    <name evidence="3" type="ORF">KDK_39380</name>
</gene>
<sequence length="323" mass="36245">MDSDDVKRTAENADEQDEKLNIENVDEQIEYYLSQSRMAMPENADPLVRVAHDLQSIYAEDRRLEQAWARINNHMSVPNVYNNPATEELPTIQSAQKEKQGRPATGAVLSHRTNKRSQRSFHWNWRVLGISVVAAMLLLTIFVWPIVSYALYGNPVGNFSTFIHKSTPQSQPTTPVSSMKEYRSQYFAIQYPADWVITRVNTGGASQQTVQLRPSATSAVFVNIDVLSPSSASADQLLQLDPDVKLGTRLNKSIVTYHGIPWTVGVVERTGSDNTQAGKLEVAYSNQGGPLTKLSLAQLQINLTPIHQFSIPCLRPSRRRLRR</sequence>
<evidence type="ECO:0000256" key="1">
    <source>
        <dbReference type="SAM" id="MobiDB-lite"/>
    </source>
</evidence>
<protein>
    <submittedName>
        <fullName evidence="3">Uncharacterized protein</fullName>
    </submittedName>
</protein>
<organism evidence="3 4">
    <name type="scientific">Dictyobacter kobayashii</name>
    <dbReference type="NCBI Taxonomy" id="2014872"/>
    <lineage>
        <taxon>Bacteria</taxon>
        <taxon>Bacillati</taxon>
        <taxon>Chloroflexota</taxon>
        <taxon>Ktedonobacteria</taxon>
        <taxon>Ktedonobacterales</taxon>
        <taxon>Dictyobacteraceae</taxon>
        <taxon>Dictyobacter</taxon>
    </lineage>
</organism>
<evidence type="ECO:0000256" key="2">
    <source>
        <dbReference type="SAM" id="Phobius"/>
    </source>
</evidence>
<proteinExistence type="predicted"/>
<dbReference type="RefSeq" id="WP_126551857.1">
    <property type="nucleotide sequence ID" value="NZ_BIFS01000001.1"/>
</dbReference>
<comment type="caution">
    <text evidence="3">The sequence shown here is derived from an EMBL/GenBank/DDBJ whole genome shotgun (WGS) entry which is preliminary data.</text>
</comment>
<keyword evidence="4" id="KW-1185">Reference proteome</keyword>
<evidence type="ECO:0000313" key="4">
    <source>
        <dbReference type="Proteomes" id="UP000287188"/>
    </source>
</evidence>
<dbReference type="AlphaFoldDB" id="A0A402ALR2"/>
<keyword evidence="2" id="KW-1133">Transmembrane helix</keyword>
<dbReference type="OrthoDB" id="171967at2"/>